<evidence type="ECO:0000256" key="3">
    <source>
        <dbReference type="ARBA" id="ARBA00022759"/>
    </source>
</evidence>
<dbReference type="NCBIfam" id="TIGR00255">
    <property type="entry name" value="YicC/YloC family endoribonuclease"/>
    <property type="match status" value="1"/>
</dbReference>
<dbReference type="Proteomes" id="UP000319383">
    <property type="component" value="Chromosome"/>
</dbReference>
<comment type="similarity">
    <text evidence="5">Belongs to the YicC/YloC family.</text>
</comment>
<reference evidence="8 9" key="1">
    <citation type="submission" date="2019-02" db="EMBL/GenBank/DDBJ databases">
        <title>Deep-cultivation of Planctomycetes and their phenomic and genomic characterization uncovers novel biology.</title>
        <authorList>
            <person name="Wiegand S."/>
            <person name="Jogler M."/>
            <person name="Boedeker C."/>
            <person name="Pinto D."/>
            <person name="Vollmers J."/>
            <person name="Rivas-Marin E."/>
            <person name="Kohn T."/>
            <person name="Peeters S.H."/>
            <person name="Heuer A."/>
            <person name="Rast P."/>
            <person name="Oberbeckmann S."/>
            <person name="Bunk B."/>
            <person name="Jeske O."/>
            <person name="Meyerdierks A."/>
            <person name="Storesund J.E."/>
            <person name="Kallscheuer N."/>
            <person name="Luecker S."/>
            <person name="Lage O.M."/>
            <person name="Pohl T."/>
            <person name="Merkel B.J."/>
            <person name="Hornburger P."/>
            <person name="Mueller R.-W."/>
            <person name="Bruemmer F."/>
            <person name="Labrenz M."/>
            <person name="Spormann A.M."/>
            <person name="Op den Camp H."/>
            <person name="Overmann J."/>
            <person name="Amann R."/>
            <person name="Jetten M.S.M."/>
            <person name="Mascher T."/>
            <person name="Medema M.H."/>
            <person name="Devos D.P."/>
            <person name="Kaster A.-K."/>
            <person name="Ovreas L."/>
            <person name="Rohde M."/>
            <person name="Galperin M.Y."/>
            <person name="Jogler C."/>
        </authorList>
    </citation>
    <scope>NUCLEOTIDE SEQUENCE [LARGE SCALE GENOMIC DNA]</scope>
    <source>
        <strain evidence="8 9">Mal52</strain>
    </source>
</reference>
<dbReference type="RefSeq" id="WP_261343699.1">
    <property type="nucleotide sequence ID" value="NZ_CP036276.1"/>
</dbReference>
<evidence type="ECO:0000256" key="4">
    <source>
        <dbReference type="ARBA" id="ARBA00022801"/>
    </source>
</evidence>
<dbReference type="Pfam" id="PF03755">
    <property type="entry name" value="YicC-like_N"/>
    <property type="match status" value="1"/>
</dbReference>
<dbReference type="InterPro" id="IPR013551">
    <property type="entry name" value="YicC-like_C"/>
</dbReference>
<feature type="domain" description="Endoribonuclease YicC-like C-terminal" evidence="7">
    <location>
        <begin position="170"/>
        <end position="290"/>
    </location>
</feature>
<dbReference type="InterPro" id="IPR013527">
    <property type="entry name" value="YicC-like_N"/>
</dbReference>
<accession>A0A517ZV18</accession>
<comment type="cofactor">
    <cofactor evidence="1">
        <name>a divalent metal cation</name>
        <dbReference type="ChEBI" id="CHEBI:60240"/>
    </cofactor>
</comment>
<dbReference type="GO" id="GO:0016787">
    <property type="term" value="F:hydrolase activity"/>
    <property type="evidence" value="ECO:0007669"/>
    <property type="project" value="UniProtKB-KW"/>
</dbReference>
<feature type="domain" description="Endoribonuclease YicC-like N-terminal" evidence="6">
    <location>
        <begin position="1"/>
        <end position="152"/>
    </location>
</feature>
<proteinExistence type="inferred from homology"/>
<dbReference type="PANTHER" id="PTHR30636">
    <property type="entry name" value="UPF0701 PROTEIN YICC"/>
    <property type="match status" value="1"/>
</dbReference>
<organism evidence="8 9">
    <name type="scientific">Symmachiella dynata</name>
    <dbReference type="NCBI Taxonomy" id="2527995"/>
    <lineage>
        <taxon>Bacteria</taxon>
        <taxon>Pseudomonadati</taxon>
        <taxon>Planctomycetota</taxon>
        <taxon>Planctomycetia</taxon>
        <taxon>Planctomycetales</taxon>
        <taxon>Planctomycetaceae</taxon>
        <taxon>Symmachiella</taxon>
    </lineage>
</organism>
<dbReference type="PANTHER" id="PTHR30636:SF3">
    <property type="entry name" value="UPF0701 PROTEIN YICC"/>
    <property type="match status" value="1"/>
</dbReference>
<evidence type="ECO:0000259" key="6">
    <source>
        <dbReference type="Pfam" id="PF03755"/>
    </source>
</evidence>
<evidence type="ECO:0000313" key="8">
    <source>
        <dbReference type="EMBL" id="QDU46291.1"/>
    </source>
</evidence>
<keyword evidence="9" id="KW-1185">Reference proteome</keyword>
<dbReference type="Pfam" id="PF08340">
    <property type="entry name" value="YicC-like_C"/>
    <property type="match status" value="1"/>
</dbReference>
<evidence type="ECO:0000256" key="2">
    <source>
        <dbReference type="ARBA" id="ARBA00022722"/>
    </source>
</evidence>
<protein>
    <recommendedName>
        <fullName evidence="10">YicC-like family, N-terminal region</fullName>
    </recommendedName>
</protein>
<name>A0A517ZV18_9PLAN</name>
<keyword evidence="2" id="KW-0540">Nuclease</keyword>
<dbReference type="InterPro" id="IPR005229">
    <property type="entry name" value="YicC/YloC-like"/>
</dbReference>
<evidence type="ECO:0000313" key="9">
    <source>
        <dbReference type="Proteomes" id="UP000319383"/>
    </source>
</evidence>
<dbReference type="KEGG" id="sdyn:Mal52_48090"/>
<dbReference type="GO" id="GO:0004521">
    <property type="term" value="F:RNA endonuclease activity"/>
    <property type="evidence" value="ECO:0007669"/>
    <property type="project" value="InterPro"/>
</dbReference>
<keyword evidence="3" id="KW-0255">Endonuclease</keyword>
<dbReference type="EMBL" id="CP036276">
    <property type="protein sequence ID" value="QDU46291.1"/>
    <property type="molecule type" value="Genomic_DNA"/>
</dbReference>
<evidence type="ECO:0000256" key="1">
    <source>
        <dbReference type="ARBA" id="ARBA00001968"/>
    </source>
</evidence>
<evidence type="ECO:0008006" key="10">
    <source>
        <dbReference type="Google" id="ProtNLM"/>
    </source>
</evidence>
<evidence type="ECO:0000259" key="7">
    <source>
        <dbReference type="Pfam" id="PF08340"/>
    </source>
</evidence>
<gene>
    <name evidence="8" type="ORF">Mal52_48090</name>
</gene>
<evidence type="ECO:0000256" key="5">
    <source>
        <dbReference type="ARBA" id="ARBA00035648"/>
    </source>
</evidence>
<dbReference type="AlphaFoldDB" id="A0A517ZV18"/>
<sequence length="290" mass="32851">MTGFGETRHQDDRMSVSVEVRTVNNRYLKLSIKCADVYGAFEGEIEKIAREYISRGTVMVAVRVERVATAADVRLNEMALQTLSEQLQGLAAKMGDVAVGPLTDLLALPNAVIDDSKRNIDIDADWKIIQDCLHGALKNLQLFREEEGRSMREDLLLQKEIIATQLQKTRERAPLVVSEYREKILDRVRKTLAETDAKVDESNLIRDVSIFSDRADINEEIARLECHLDQLAAFLNEKSSSGRKLEFLSQEMFREINTIGSKANDVQIAHSVVEMKAAIEKMREMLQNIE</sequence>
<keyword evidence="4" id="KW-0378">Hydrolase</keyword>